<keyword evidence="5" id="KW-0699">rRNA-binding</keyword>
<dbReference type="AlphaFoldDB" id="A0A2M8KY04"/>
<evidence type="ECO:0000256" key="4">
    <source>
        <dbReference type="ARBA" id="ARBA00035244"/>
    </source>
</evidence>
<evidence type="ECO:0000256" key="5">
    <source>
        <dbReference type="HAMAP-Rule" id="MF_01328"/>
    </source>
</evidence>
<dbReference type="InterPro" id="IPR013005">
    <property type="entry name" value="Ribosomal_uL4-like"/>
</dbReference>
<dbReference type="SUPFAM" id="SSF52166">
    <property type="entry name" value="Ribosomal protein L4"/>
    <property type="match status" value="1"/>
</dbReference>
<proteinExistence type="inferred from homology"/>
<dbReference type="Proteomes" id="UP000229098">
    <property type="component" value="Unassembled WGS sequence"/>
</dbReference>
<keyword evidence="2 5" id="KW-0689">Ribosomal protein</keyword>
<dbReference type="GO" id="GO:0019843">
    <property type="term" value="F:rRNA binding"/>
    <property type="evidence" value="ECO:0007669"/>
    <property type="project" value="UniProtKB-UniRule"/>
</dbReference>
<evidence type="ECO:0000256" key="3">
    <source>
        <dbReference type="ARBA" id="ARBA00023274"/>
    </source>
</evidence>
<gene>
    <name evidence="5" type="primary">rplD</name>
    <name evidence="7" type="ORF">COU90_00910</name>
</gene>
<reference evidence="8" key="1">
    <citation type="submission" date="2017-09" db="EMBL/GenBank/DDBJ databases">
        <title>Depth-based differentiation of microbial function through sediment-hosted aquifers and enrichment of novel symbionts in the deep terrestrial subsurface.</title>
        <authorList>
            <person name="Probst A.J."/>
            <person name="Ladd B."/>
            <person name="Jarett J.K."/>
            <person name="Geller-Mcgrath D.E."/>
            <person name="Sieber C.M.K."/>
            <person name="Emerson J.B."/>
            <person name="Anantharaman K."/>
            <person name="Thomas B.C."/>
            <person name="Malmstrom R."/>
            <person name="Stieglmeier M."/>
            <person name="Klingl A."/>
            <person name="Woyke T."/>
            <person name="Ryan C.M."/>
            <person name="Banfield J.F."/>
        </authorList>
    </citation>
    <scope>NUCLEOTIDE SEQUENCE [LARGE SCALE GENOMIC DNA]</scope>
</reference>
<dbReference type="EMBL" id="PFEF01000003">
    <property type="protein sequence ID" value="PJE64810.1"/>
    <property type="molecule type" value="Genomic_DNA"/>
</dbReference>
<comment type="similarity">
    <text evidence="1 5">Belongs to the universal ribosomal protein uL4 family.</text>
</comment>
<evidence type="ECO:0000256" key="1">
    <source>
        <dbReference type="ARBA" id="ARBA00010528"/>
    </source>
</evidence>
<dbReference type="GO" id="GO:0006412">
    <property type="term" value="P:translation"/>
    <property type="evidence" value="ECO:0007669"/>
    <property type="project" value="UniProtKB-UniRule"/>
</dbReference>
<dbReference type="GO" id="GO:1990904">
    <property type="term" value="C:ribonucleoprotein complex"/>
    <property type="evidence" value="ECO:0007669"/>
    <property type="project" value="UniProtKB-KW"/>
</dbReference>
<comment type="function">
    <text evidence="5">Forms part of the polypeptide exit tunnel.</text>
</comment>
<dbReference type="HAMAP" id="MF_01328_B">
    <property type="entry name" value="Ribosomal_uL4_B"/>
    <property type="match status" value="1"/>
</dbReference>
<protein>
    <recommendedName>
        <fullName evidence="4 5">Large ribosomal subunit protein uL4</fullName>
    </recommendedName>
</protein>
<evidence type="ECO:0000256" key="6">
    <source>
        <dbReference type="SAM" id="MobiDB-lite"/>
    </source>
</evidence>
<keyword evidence="5" id="KW-0694">RNA-binding</keyword>
<dbReference type="Pfam" id="PF00573">
    <property type="entry name" value="Ribosomal_L4"/>
    <property type="match status" value="1"/>
</dbReference>
<evidence type="ECO:0000256" key="2">
    <source>
        <dbReference type="ARBA" id="ARBA00022980"/>
    </source>
</evidence>
<dbReference type="NCBIfam" id="TIGR03953">
    <property type="entry name" value="rplD_bact"/>
    <property type="match status" value="1"/>
</dbReference>
<comment type="subunit">
    <text evidence="5">Part of the 50S ribosomal subunit.</text>
</comment>
<comment type="caution">
    <text evidence="7">The sequence shown here is derived from an EMBL/GenBank/DDBJ whole genome shotgun (WGS) entry which is preliminary data.</text>
</comment>
<dbReference type="GO" id="GO:0005840">
    <property type="term" value="C:ribosome"/>
    <property type="evidence" value="ECO:0007669"/>
    <property type="project" value="UniProtKB-KW"/>
</dbReference>
<evidence type="ECO:0000313" key="8">
    <source>
        <dbReference type="Proteomes" id="UP000229098"/>
    </source>
</evidence>
<accession>A0A2M8KY04</accession>
<organism evidence="7 8">
    <name type="scientific">Candidatus Ryanbacteria bacterium CG10_big_fil_rev_8_21_14_0_10_43_42</name>
    <dbReference type="NCBI Taxonomy" id="1974864"/>
    <lineage>
        <taxon>Bacteria</taxon>
        <taxon>Candidatus Ryaniibacteriota</taxon>
    </lineage>
</organism>
<sequence>MTYMETNVYNMEGKNIGTVALPEAVFGVAWNADLVHQAVVVQRSRARQNLAHTKGRGEVSGGGKKPWRQKGTGRARHGSSRSPIWSGGGVTHGPTKDTVYAKDITKTMRKKALLMSLSAKARDGEIIVMDTLTFPEGRTKHAAQTFTALRAEKHMAHIGKKGGRVLLALPTYDAATIRSMRNIPFVGSEEARNLHAKDILACKYVVLPKESLSVLTELATKKKERSESKE</sequence>
<evidence type="ECO:0000313" key="7">
    <source>
        <dbReference type="EMBL" id="PJE64810.1"/>
    </source>
</evidence>
<keyword evidence="3 5" id="KW-0687">Ribonucleoprotein</keyword>
<name>A0A2M8KY04_9BACT</name>
<dbReference type="InterPro" id="IPR023574">
    <property type="entry name" value="Ribosomal_uL4_dom_sf"/>
</dbReference>
<feature type="region of interest" description="Disordered" evidence="6">
    <location>
        <begin position="49"/>
        <end position="92"/>
    </location>
</feature>
<feature type="compositionally biased region" description="Basic residues" evidence="6">
    <location>
        <begin position="65"/>
        <end position="79"/>
    </location>
</feature>
<dbReference type="Gene3D" id="3.40.1370.10">
    <property type="match status" value="1"/>
</dbReference>
<comment type="function">
    <text evidence="5">One of the primary rRNA binding proteins, this protein initially binds near the 5'-end of the 23S rRNA. It is important during the early stages of 50S assembly. It makes multiple contacts with different domains of the 23S rRNA in the assembled 50S subunit and ribosome.</text>
</comment>
<dbReference type="InterPro" id="IPR002136">
    <property type="entry name" value="Ribosomal_uL4"/>
</dbReference>
<dbReference type="PANTHER" id="PTHR10746">
    <property type="entry name" value="50S RIBOSOMAL PROTEIN L4"/>
    <property type="match status" value="1"/>
</dbReference>
<dbReference type="PANTHER" id="PTHR10746:SF6">
    <property type="entry name" value="LARGE RIBOSOMAL SUBUNIT PROTEIN UL4M"/>
    <property type="match status" value="1"/>
</dbReference>
<dbReference type="GO" id="GO:0003735">
    <property type="term" value="F:structural constituent of ribosome"/>
    <property type="evidence" value="ECO:0007669"/>
    <property type="project" value="InterPro"/>
</dbReference>